<feature type="region of interest" description="Disordered" evidence="4">
    <location>
        <begin position="160"/>
        <end position="185"/>
    </location>
</feature>
<feature type="region of interest" description="Disordered" evidence="4">
    <location>
        <begin position="857"/>
        <end position="901"/>
    </location>
</feature>
<feature type="compositionally biased region" description="Polar residues" evidence="4">
    <location>
        <begin position="92"/>
        <end position="122"/>
    </location>
</feature>
<dbReference type="GO" id="GO:0031267">
    <property type="term" value="F:small GTPase binding"/>
    <property type="evidence" value="ECO:0007669"/>
    <property type="project" value="TreeGrafter"/>
</dbReference>
<feature type="region of interest" description="Disordered" evidence="4">
    <location>
        <begin position="738"/>
        <end position="766"/>
    </location>
</feature>
<dbReference type="Gene3D" id="1.10.10.750">
    <property type="entry name" value="Ypt/Rab-GAP domain of gyp1p, domain 1"/>
    <property type="match status" value="1"/>
</dbReference>
<dbReference type="OrthoDB" id="159449at2759"/>
<dbReference type="Gene3D" id="1.10.8.270">
    <property type="entry name" value="putative rabgap domain of human tbc1 domain family member 14 like domains"/>
    <property type="match status" value="1"/>
</dbReference>
<feature type="compositionally biased region" description="Polar residues" evidence="4">
    <location>
        <begin position="539"/>
        <end position="566"/>
    </location>
</feature>
<feature type="coiled-coil region" evidence="3">
    <location>
        <begin position="593"/>
        <end position="631"/>
    </location>
</feature>
<dbReference type="InterPro" id="IPR035969">
    <property type="entry name" value="Rab-GAP_TBC_sf"/>
</dbReference>
<reference evidence="7" key="1">
    <citation type="journal article" date="2015" name="Genome Announc.">
        <title>Genome sequence of the AIDS-associated pathogen Penicillium marneffei (ATCC18224) and its near taxonomic relative Talaromyces stipitatus (ATCC10500).</title>
        <authorList>
            <person name="Nierman W.C."/>
            <person name="Fedorova-Abrams N.D."/>
            <person name="Andrianopoulos A."/>
        </authorList>
    </citation>
    <scope>NUCLEOTIDE SEQUENCE [LARGE SCALE GENOMIC DNA]</scope>
    <source>
        <strain evidence="7">ATCC 18224 / CBS 334.59 / QM 7333</strain>
    </source>
</reference>
<dbReference type="HOGENOM" id="CLU_005062_1_0_1"/>
<dbReference type="PANTHER" id="PTHR47219:SF9">
    <property type="entry name" value="GTPASE ACTIVATING PROTEIN AND CENTROSOME-ASSOCIATED, ISOFORM B"/>
    <property type="match status" value="1"/>
</dbReference>
<accession>B6QAN0</accession>
<feature type="region of interest" description="Disordered" evidence="4">
    <location>
        <begin position="77"/>
        <end position="145"/>
    </location>
</feature>
<feature type="region of interest" description="Disordered" evidence="4">
    <location>
        <begin position="526"/>
        <end position="574"/>
    </location>
</feature>
<dbReference type="InterPro" id="IPR050302">
    <property type="entry name" value="Rab_GAP_TBC_domain"/>
</dbReference>
<dbReference type="AlphaFoldDB" id="B6QAN0"/>
<feature type="compositionally biased region" description="Basic and acidic residues" evidence="4">
    <location>
        <begin position="126"/>
        <end position="138"/>
    </location>
</feature>
<keyword evidence="2 3" id="KW-0175">Coiled coil</keyword>
<dbReference type="Pfam" id="PF23436">
    <property type="entry name" value="RabGap-TBC_2"/>
    <property type="match status" value="1"/>
</dbReference>
<keyword evidence="7" id="KW-1185">Reference proteome</keyword>
<feature type="compositionally biased region" description="Polar residues" evidence="4">
    <location>
        <begin position="857"/>
        <end position="871"/>
    </location>
</feature>
<dbReference type="FunFam" id="1.10.8.270:FF:000001">
    <property type="entry name" value="TBC1 domain family member 1"/>
    <property type="match status" value="1"/>
</dbReference>
<evidence type="ECO:0000256" key="1">
    <source>
        <dbReference type="ARBA" id="ARBA00022468"/>
    </source>
</evidence>
<evidence type="ECO:0000256" key="3">
    <source>
        <dbReference type="SAM" id="Coils"/>
    </source>
</evidence>
<dbReference type="SMART" id="SM00164">
    <property type="entry name" value="TBC"/>
    <property type="match status" value="1"/>
</dbReference>
<sequence>MAVLASVIVQTEDISSPSLAEELISPVTTDSMVTVPLSDRQSLSESIATEFDSPTTPVDEKADQVSFMETATQIDLTPKSEVTGRVDEIPITGNTKHSSTISNEAASNTQDGYESSSPTESTGGVDWEKLDKSEEQEPRTQGTDESTALLLARLEQENNALATNPKSGLAKKTHRKSRPPSIQHLQKLVNDPRSSFRYSQLQPPPMTELEFWAALVADYPSTAQRLPTLTSHKIRAGVPPPLRGVVWPSIAGARDTLLIEEFGRLCNESSPYEGLIGKDIGRSFPNVEMFRDPNGEGQQMLARVLKCFSLYDTKIGYCQGLGFVVGPLLMHMTDAESFCVLIRLMEHYDLRSCFLPDLSGLHLRIYQFQNLLSRHLPSLFAHLQSLNIEPIYVSQWFLSFFAVACPLPMLLRIYDVLLLEGASETLMRVALSLMQRNETKIISFTEFEDVLQFLLSRSLWDTYACNADDLVNDFVSLTPLVSKESLQALEASYSQSQGVPTGISFPQMQATASRFLGRLWAGSHKSLNPSAARPESTVRRSPSKQSMASTLNSMETSVSDASTAPTEASMGADQKIRAKSAISHKDRDLHGQIEDLLTALSDMQREQSELARDLQREREEREEDREISKALLSHIKQSEIKENTEELISKADERFSSVNKRDSILQTKHQLRDEAGRWKEKHGMEVTRCVDLTRQLDEHESENNRLKEELREARSRIQDGYREKQKLERTVQELRARKGVVADNSSQDNSGAASDNEAWPTSSTGLREFKLGRSRKEVAKFPKRSSSLGLQSLLGQSAESDNRTSTTSGSEDSLLLELVNAKTAEAVAKQELEEVKAKLDSLRRLMNGHSRVNTSIGEIPTNFSATPNKLSPESAKATPTGGGFFGWGRRSASTVGVTDSK</sequence>
<gene>
    <name evidence="6" type="ORF">PMAA_064040</name>
</gene>
<feature type="compositionally biased region" description="Basic residues" evidence="4">
    <location>
        <begin position="169"/>
        <end position="178"/>
    </location>
</feature>
<organism evidence="6 7">
    <name type="scientific">Talaromyces marneffei (strain ATCC 18224 / CBS 334.59 / QM 7333)</name>
    <name type="common">Penicillium marneffei</name>
    <dbReference type="NCBI Taxonomy" id="441960"/>
    <lineage>
        <taxon>Eukaryota</taxon>
        <taxon>Fungi</taxon>
        <taxon>Dikarya</taxon>
        <taxon>Ascomycota</taxon>
        <taxon>Pezizomycotina</taxon>
        <taxon>Eurotiomycetes</taxon>
        <taxon>Eurotiomycetidae</taxon>
        <taxon>Eurotiales</taxon>
        <taxon>Trichocomaceae</taxon>
        <taxon>Talaromyces</taxon>
        <taxon>Talaromyces sect. Talaromyces</taxon>
    </lineage>
</organism>
<dbReference type="SUPFAM" id="SSF47923">
    <property type="entry name" value="Ypt/Rab-GAP domain of gyp1p"/>
    <property type="match status" value="2"/>
</dbReference>
<evidence type="ECO:0000259" key="5">
    <source>
        <dbReference type="PROSITE" id="PS50086"/>
    </source>
</evidence>
<keyword evidence="1" id="KW-0343">GTPase activation</keyword>
<dbReference type="PROSITE" id="PS50086">
    <property type="entry name" value="TBC_RABGAP"/>
    <property type="match status" value="1"/>
</dbReference>
<dbReference type="EMBL" id="DS995900">
    <property type="protein sequence ID" value="EEA25288.1"/>
    <property type="molecule type" value="Genomic_DNA"/>
</dbReference>
<evidence type="ECO:0000256" key="2">
    <source>
        <dbReference type="ARBA" id="ARBA00023054"/>
    </source>
</evidence>
<feature type="compositionally biased region" description="Polar residues" evidence="4">
    <location>
        <begin position="891"/>
        <end position="901"/>
    </location>
</feature>
<protein>
    <submittedName>
        <fullName evidence="6">GTPase activating protein (Evi5), putative</fullName>
    </submittedName>
</protein>
<name>B6QAN0_TALMQ</name>
<feature type="domain" description="Rab-GAP TBC" evidence="5">
    <location>
        <begin position="237"/>
        <end position="421"/>
    </location>
</feature>
<dbReference type="VEuPathDB" id="FungiDB:PMAA_064040"/>
<dbReference type="Gene3D" id="1.10.472.80">
    <property type="entry name" value="Ypt/Rab-GAP domain of gyp1p, domain 3"/>
    <property type="match status" value="1"/>
</dbReference>
<proteinExistence type="predicted"/>
<dbReference type="FunFam" id="1.10.10.750:FF:000003">
    <property type="entry name" value="GTPase activating protein (Evi5)"/>
    <property type="match status" value="1"/>
</dbReference>
<evidence type="ECO:0000313" key="6">
    <source>
        <dbReference type="EMBL" id="EEA25288.1"/>
    </source>
</evidence>
<dbReference type="PANTHER" id="PTHR47219">
    <property type="entry name" value="RAB GTPASE-ACTIVATING PROTEIN 1-LIKE"/>
    <property type="match status" value="1"/>
</dbReference>
<dbReference type="PhylomeDB" id="B6QAN0"/>
<dbReference type="FunFam" id="1.10.472.80:FF:000027">
    <property type="entry name" value="GTPase activating protein (Evi5)"/>
    <property type="match status" value="1"/>
</dbReference>
<feature type="compositionally biased region" description="Polar residues" evidence="4">
    <location>
        <begin position="743"/>
        <end position="765"/>
    </location>
</feature>
<dbReference type="GO" id="GO:0005096">
    <property type="term" value="F:GTPase activator activity"/>
    <property type="evidence" value="ECO:0007669"/>
    <property type="project" value="UniProtKB-KW"/>
</dbReference>
<dbReference type="Proteomes" id="UP000001294">
    <property type="component" value="Unassembled WGS sequence"/>
</dbReference>
<evidence type="ECO:0000256" key="4">
    <source>
        <dbReference type="SAM" id="MobiDB-lite"/>
    </source>
</evidence>
<feature type="coiled-coil region" evidence="3">
    <location>
        <begin position="818"/>
        <end position="852"/>
    </location>
</feature>
<evidence type="ECO:0000313" key="7">
    <source>
        <dbReference type="Proteomes" id="UP000001294"/>
    </source>
</evidence>
<dbReference type="InterPro" id="IPR000195">
    <property type="entry name" value="Rab-GAP-TBC_dom"/>
</dbReference>